<keyword evidence="9" id="KW-0234">DNA repair</keyword>
<dbReference type="GO" id="GO:0005737">
    <property type="term" value="C:cytoplasm"/>
    <property type="evidence" value="ECO:0007669"/>
    <property type="project" value="UniProtKB-SubCell"/>
</dbReference>
<evidence type="ECO:0000256" key="8">
    <source>
        <dbReference type="ARBA" id="ARBA00023125"/>
    </source>
</evidence>
<protein>
    <recommendedName>
        <fullName evidence="3 9">DNA replication and repair protein RecF</fullName>
    </recommendedName>
</protein>
<dbReference type="EMBL" id="CACVAY010000110">
    <property type="protein sequence ID" value="CAA6822514.1"/>
    <property type="molecule type" value="Genomic_DNA"/>
</dbReference>
<evidence type="ECO:0000256" key="1">
    <source>
        <dbReference type="ARBA" id="ARBA00004496"/>
    </source>
</evidence>
<dbReference type="PANTHER" id="PTHR32182">
    <property type="entry name" value="DNA REPLICATION AND REPAIR PROTEIN RECF"/>
    <property type="match status" value="1"/>
</dbReference>
<dbReference type="GO" id="GO:0009432">
    <property type="term" value="P:SOS response"/>
    <property type="evidence" value="ECO:0007669"/>
    <property type="project" value="UniProtKB-UniRule"/>
</dbReference>
<dbReference type="GO" id="GO:0000731">
    <property type="term" value="P:DNA synthesis involved in DNA repair"/>
    <property type="evidence" value="ECO:0007669"/>
    <property type="project" value="TreeGrafter"/>
</dbReference>
<dbReference type="SUPFAM" id="SSF52540">
    <property type="entry name" value="P-loop containing nucleoside triphosphate hydrolases"/>
    <property type="match status" value="1"/>
</dbReference>
<feature type="binding site" evidence="9">
    <location>
        <begin position="30"/>
        <end position="37"/>
    </location>
    <ligand>
        <name>ATP</name>
        <dbReference type="ChEBI" id="CHEBI:30616"/>
    </ligand>
</feature>
<dbReference type="InterPro" id="IPR003395">
    <property type="entry name" value="RecF/RecN/SMC_N"/>
</dbReference>
<dbReference type="Pfam" id="PF02463">
    <property type="entry name" value="SMC_N"/>
    <property type="match status" value="1"/>
</dbReference>
<keyword evidence="9" id="KW-0227">DNA damage</keyword>
<reference evidence="11" key="1">
    <citation type="submission" date="2020-01" db="EMBL/GenBank/DDBJ databases">
        <authorList>
            <person name="Meier V. D."/>
            <person name="Meier V D."/>
        </authorList>
    </citation>
    <scope>NUCLEOTIDE SEQUENCE</scope>
    <source>
        <strain evidence="11">HLG_WM_MAG_07</strain>
    </source>
</reference>
<dbReference type="HAMAP" id="MF_00365">
    <property type="entry name" value="RecF"/>
    <property type="match status" value="1"/>
</dbReference>
<evidence type="ECO:0000256" key="2">
    <source>
        <dbReference type="ARBA" id="ARBA00008016"/>
    </source>
</evidence>
<name>A0A6S6TT12_9GAMM</name>
<dbReference type="NCBIfam" id="TIGR00611">
    <property type="entry name" value="recf"/>
    <property type="match status" value="1"/>
</dbReference>
<gene>
    <name evidence="9" type="primary">recF</name>
    <name evidence="11" type="ORF">HELGO_WM6358</name>
</gene>
<dbReference type="InterPro" id="IPR001238">
    <property type="entry name" value="DNA-binding_RecF"/>
</dbReference>
<dbReference type="AlphaFoldDB" id="A0A6S6TT12"/>
<keyword evidence="9" id="KW-0742">SOS response</keyword>
<dbReference type="GO" id="GO:0006260">
    <property type="term" value="P:DNA replication"/>
    <property type="evidence" value="ECO:0007669"/>
    <property type="project" value="UniProtKB-UniRule"/>
</dbReference>
<keyword evidence="4 9" id="KW-0963">Cytoplasm</keyword>
<dbReference type="GO" id="GO:0003697">
    <property type="term" value="F:single-stranded DNA binding"/>
    <property type="evidence" value="ECO:0007669"/>
    <property type="project" value="UniProtKB-UniRule"/>
</dbReference>
<keyword evidence="5 9" id="KW-0235">DNA replication</keyword>
<keyword evidence="7 9" id="KW-0067">ATP-binding</keyword>
<feature type="domain" description="RecF/RecN/SMC N-terminal" evidence="10">
    <location>
        <begin position="3"/>
        <end position="354"/>
    </location>
</feature>
<comment type="similarity">
    <text evidence="2 9">Belongs to the RecF family.</text>
</comment>
<evidence type="ECO:0000259" key="10">
    <source>
        <dbReference type="Pfam" id="PF02463"/>
    </source>
</evidence>
<sequence>MWLDELHIENCRVIEIADLSLSNKANFIIGDNGAGKTSVIEALSILSQGRSFRTTKIKELINHESTNILVRASGRNVNGLELNMGIERNPESSRIRINKQSIRTQAALSKHLPVSIIHPLSQDLILGGATNRRRYLDWLSFYLHDDFYDLWRRYQALLKQRNAALKDPRYYFSLETLTEQISSIQPELFSRRQFSLSKLKESIEEISPAFLKDLNPILSIKEGLPINEHSSADDIYDFYIENVHKEKERRRTLYGYHLGDLSIKHNDFLVSSTGSRGQIRLITILLILAQNNAIPGNNIIAFDDLSAELDITNQKNLLSFLYDMNAQLIITATSDGLVSNQLPDANMFHVKHGVIT</sequence>
<comment type="subcellular location">
    <subcellularLocation>
        <location evidence="1 9">Cytoplasm</location>
    </subcellularLocation>
</comment>
<evidence type="ECO:0000256" key="7">
    <source>
        <dbReference type="ARBA" id="ARBA00022840"/>
    </source>
</evidence>
<proteinExistence type="inferred from homology"/>
<dbReference type="PROSITE" id="PS00617">
    <property type="entry name" value="RECF_1"/>
    <property type="match status" value="1"/>
</dbReference>
<dbReference type="GO" id="GO:0005524">
    <property type="term" value="F:ATP binding"/>
    <property type="evidence" value="ECO:0007669"/>
    <property type="project" value="UniProtKB-UniRule"/>
</dbReference>
<dbReference type="PANTHER" id="PTHR32182:SF0">
    <property type="entry name" value="DNA REPLICATION AND REPAIR PROTEIN RECF"/>
    <property type="match status" value="1"/>
</dbReference>
<dbReference type="InterPro" id="IPR018078">
    <property type="entry name" value="DNA-binding_RecF_CS"/>
</dbReference>
<evidence type="ECO:0000313" key="11">
    <source>
        <dbReference type="EMBL" id="CAA6822514.1"/>
    </source>
</evidence>
<keyword evidence="6 9" id="KW-0547">Nucleotide-binding</keyword>
<dbReference type="InterPro" id="IPR027417">
    <property type="entry name" value="P-loop_NTPase"/>
</dbReference>
<comment type="function">
    <text evidence="9">The RecF protein is involved in DNA metabolism; it is required for DNA replication and normal SOS inducibility. RecF binds preferentially to single-stranded, linear DNA. It also seems to bind ATP.</text>
</comment>
<dbReference type="Gene3D" id="3.40.50.300">
    <property type="entry name" value="P-loop containing nucleotide triphosphate hydrolases"/>
    <property type="match status" value="1"/>
</dbReference>
<keyword evidence="8 9" id="KW-0238">DNA-binding</keyword>
<evidence type="ECO:0000256" key="3">
    <source>
        <dbReference type="ARBA" id="ARBA00020170"/>
    </source>
</evidence>
<dbReference type="Gene3D" id="1.20.1050.90">
    <property type="entry name" value="RecF/RecN/SMC, N-terminal domain"/>
    <property type="match status" value="1"/>
</dbReference>
<dbReference type="InterPro" id="IPR042174">
    <property type="entry name" value="RecF_2"/>
</dbReference>
<accession>A0A6S6TT12</accession>
<evidence type="ECO:0000256" key="5">
    <source>
        <dbReference type="ARBA" id="ARBA00022705"/>
    </source>
</evidence>
<evidence type="ECO:0000256" key="6">
    <source>
        <dbReference type="ARBA" id="ARBA00022741"/>
    </source>
</evidence>
<organism evidence="11">
    <name type="scientific">uncultured Thiotrichaceae bacterium</name>
    <dbReference type="NCBI Taxonomy" id="298394"/>
    <lineage>
        <taxon>Bacteria</taxon>
        <taxon>Pseudomonadati</taxon>
        <taxon>Pseudomonadota</taxon>
        <taxon>Gammaproteobacteria</taxon>
        <taxon>Thiotrichales</taxon>
        <taxon>Thiotrichaceae</taxon>
        <taxon>environmental samples</taxon>
    </lineage>
</organism>
<evidence type="ECO:0000256" key="4">
    <source>
        <dbReference type="ARBA" id="ARBA00022490"/>
    </source>
</evidence>
<evidence type="ECO:0000256" key="9">
    <source>
        <dbReference type="HAMAP-Rule" id="MF_00365"/>
    </source>
</evidence>
<dbReference type="GO" id="GO:0006302">
    <property type="term" value="P:double-strand break repair"/>
    <property type="evidence" value="ECO:0007669"/>
    <property type="project" value="TreeGrafter"/>
</dbReference>